<gene>
    <name evidence="4" type="ORF">MAM1_0128c06053</name>
</gene>
<dbReference type="GO" id="GO:0005737">
    <property type="term" value="C:cytoplasm"/>
    <property type="evidence" value="ECO:0007669"/>
    <property type="project" value="TreeGrafter"/>
</dbReference>
<feature type="region of interest" description="Disordered" evidence="1">
    <location>
        <begin position="860"/>
        <end position="886"/>
    </location>
</feature>
<dbReference type="InterPro" id="IPR049362">
    <property type="entry name" value="TTI1_rpt"/>
</dbReference>
<dbReference type="PANTHER" id="PTHR18460:SF3">
    <property type="entry name" value="TELO2-INTERACTING PROTEIN 1 HOMOLOG"/>
    <property type="match status" value="1"/>
</dbReference>
<dbReference type="SUPFAM" id="SSF48371">
    <property type="entry name" value="ARM repeat"/>
    <property type="match status" value="1"/>
</dbReference>
<proteinExistence type="predicted"/>
<dbReference type="STRING" id="91626.A0A0C9MT42"/>
<dbReference type="Pfam" id="PF24173">
    <property type="entry name" value="TPR_TTI1_N"/>
    <property type="match status" value="1"/>
</dbReference>
<sequence length="1129" mass="127136">MSEAQIELHDKLQRIGSALKEHTHSISRSNSRQVADLLNDILQLLEAVDEPEATITKAHMLIVLPLLAVYKSMTMEEKSGYQIIVEPWLKIMHFLLSKTNIKSAMPPPFTIELIVMLTILLDQSSSPVNIPKPALPPSEEIKHLAVKCLSEALPIKRKDRLYTTTALASAMQQESFFLIASQVTMALLNTIRLEQNLQLRLDAIHTLIQLLVDNIQSIDKMAELLPGVISKLCLTMTQKSENENHQLICGLLDAIGELISTVMCDSMNDTLENISSFEDIVNQHKQPSVDPQQQQQQLPGTKKILRNKEWYAKVKRELRLMFGQILRLKLYPDWRTRLAFVNFSYQLLSTCSRTLDSCVELLLDVLVLHADDAYPQVSIVCRSHMRHLLASASFGNVIMPVLKDNLYRWIMTFPRYVISKDEQEKTIAMALIIGMILLLQEQAESVLSMVLSRASDGWMTALEIDKSSLDILEEKTSERLIELGTDTADTATPLYPRIRFKYIATDMSTAKLNRLLNIIGKYCDLSSWVRHFMRYVSTESQELNEPQAAYVVHALMSGFYSSDTATTEDEETDAWLVDNLEEENASRDKKVQLQKIAAQVLNDTMEILSAATTTNTTSMAVAAATTSLDDESGHVLTVCFGLQIVGLAAYILDQDYLQEQLITILYPLLAHLGSSNVYIHTYALITLDTIALQCRLDGAKALVIGNIDYIINSISQHISVLTHNARVPLVLKALIHVGGYASIHYLDDTVEEIYDALERYSLDEWLCTQLCGVLFEVVQTLEKSIAPTTASHESNLPKSPTKDSKALVSPEVLSFIQQQDDDVVDEEFRSMEDIGKYFLDRQKKGLHDDLTLDQIMEQGNLPMDLPAKEKDDDDDVEDPTDSKPIPLTHEQQMTKDIMNKASYLLTVASPKLRSQILSLLTSGVSILSDHPGELNKLVYSMWPSIANRFNDPENYVVLHAARLVEKISQVSTDFLSRNFTVDLWPRFKSLLQKGVAAAQSDPVSTGYSVYSLYHRTQLCLLHTLAKVAYYVPVKQDLVKDILQTTRYYYKNDLVNQQLEEACQALFEGLATQQADTVWLYKQQPGSSVQPPNADLLDVFQVPEWMLQANTATATSHSINRKAGMLVQFK</sequence>
<dbReference type="Pfam" id="PF21547">
    <property type="entry name" value="TTI1"/>
    <property type="match status" value="1"/>
</dbReference>
<feature type="domain" description="TTI1 C-terminal TPR" evidence="3">
    <location>
        <begin position="773"/>
        <end position="1078"/>
    </location>
</feature>
<evidence type="ECO:0000259" key="2">
    <source>
        <dbReference type="Pfam" id="PF24173"/>
    </source>
</evidence>
<reference evidence="4" key="1">
    <citation type="submission" date="2014-09" db="EMBL/GenBank/DDBJ databases">
        <title>Draft genome sequence of an oleaginous Mucoromycotina fungus Mucor ambiguus NBRC6742.</title>
        <authorList>
            <person name="Takeda I."/>
            <person name="Yamane N."/>
            <person name="Morita T."/>
            <person name="Tamano K."/>
            <person name="Machida M."/>
            <person name="Baker S."/>
            <person name="Koike H."/>
        </authorList>
    </citation>
    <scope>NUCLEOTIDE SEQUENCE</scope>
    <source>
        <strain evidence="4">NBRC 6742</strain>
    </source>
</reference>
<dbReference type="InterPro" id="IPR016024">
    <property type="entry name" value="ARM-type_fold"/>
</dbReference>
<name>A0A0C9MT42_9FUNG</name>
<dbReference type="AlphaFoldDB" id="A0A0C9MT42"/>
<evidence type="ECO:0008006" key="6">
    <source>
        <dbReference type="Google" id="ProtNLM"/>
    </source>
</evidence>
<feature type="domain" description="TTI1 N-terminal TPR" evidence="2">
    <location>
        <begin position="18"/>
        <end position="372"/>
    </location>
</feature>
<dbReference type="EMBL" id="DF836417">
    <property type="protein sequence ID" value="GAN06567.1"/>
    <property type="molecule type" value="Genomic_DNA"/>
</dbReference>
<dbReference type="OrthoDB" id="49511at2759"/>
<dbReference type="InterPro" id="IPR057566">
    <property type="entry name" value="TPR_TTI1_N"/>
</dbReference>
<dbReference type="InterPro" id="IPR052587">
    <property type="entry name" value="TELO2-interacting_protein_1"/>
</dbReference>
<evidence type="ECO:0000313" key="5">
    <source>
        <dbReference type="Proteomes" id="UP000053815"/>
    </source>
</evidence>
<dbReference type="Proteomes" id="UP000053815">
    <property type="component" value="Unassembled WGS sequence"/>
</dbReference>
<evidence type="ECO:0000259" key="3">
    <source>
        <dbReference type="Pfam" id="PF24181"/>
    </source>
</evidence>
<evidence type="ECO:0000256" key="1">
    <source>
        <dbReference type="SAM" id="MobiDB-lite"/>
    </source>
</evidence>
<dbReference type="InterPro" id="IPR057567">
    <property type="entry name" value="TPR_TTI1_C"/>
</dbReference>
<dbReference type="Pfam" id="PF24181">
    <property type="entry name" value="TPR_TTI1_C"/>
    <property type="match status" value="1"/>
</dbReference>
<evidence type="ECO:0000313" key="4">
    <source>
        <dbReference type="EMBL" id="GAN06567.1"/>
    </source>
</evidence>
<protein>
    <recommendedName>
        <fullName evidence="6">TEL2-interacting protein 1</fullName>
    </recommendedName>
</protein>
<keyword evidence="5" id="KW-1185">Reference proteome</keyword>
<accession>A0A0C9MT42</accession>
<dbReference type="Pfam" id="PF24176">
    <property type="entry name" value="TPR_TTI1_2nd"/>
    <property type="match status" value="1"/>
</dbReference>
<organism evidence="4">
    <name type="scientific">Mucor ambiguus</name>
    <dbReference type="NCBI Taxonomy" id="91626"/>
    <lineage>
        <taxon>Eukaryota</taxon>
        <taxon>Fungi</taxon>
        <taxon>Fungi incertae sedis</taxon>
        <taxon>Mucoromycota</taxon>
        <taxon>Mucoromycotina</taxon>
        <taxon>Mucoromycetes</taxon>
        <taxon>Mucorales</taxon>
        <taxon>Mucorineae</taxon>
        <taxon>Mucoraceae</taxon>
        <taxon>Mucor</taxon>
    </lineage>
</organism>
<dbReference type="PANTHER" id="PTHR18460">
    <property type="entry name" value="TEL2 INTERACTING PROTEIN 1 TTI1 FAMILY MEMBER"/>
    <property type="match status" value="1"/>
</dbReference>